<evidence type="ECO:0000256" key="4">
    <source>
        <dbReference type="ARBA" id="ARBA00023136"/>
    </source>
</evidence>
<name>A0A1E4TVI6_PACTA</name>
<evidence type="ECO:0000256" key="1">
    <source>
        <dbReference type="ARBA" id="ARBA00004141"/>
    </source>
</evidence>
<dbReference type="PANTHER" id="PTHR13377">
    <property type="entry name" value="PLACENTAL PROTEIN 6"/>
    <property type="match status" value="1"/>
</dbReference>
<protein>
    <submittedName>
        <fullName evidence="6">Uncharacterized protein</fullName>
    </submittedName>
</protein>
<feature type="transmembrane region" description="Helical" evidence="5">
    <location>
        <begin position="20"/>
        <end position="37"/>
    </location>
</feature>
<reference evidence="7" key="1">
    <citation type="submission" date="2016-05" db="EMBL/GenBank/DDBJ databases">
        <title>Comparative genomics of biotechnologically important yeasts.</title>
        <authorList>
            <consortium name="DOE Joint Genome Institute"/>
            <person name="Riley R."/>
            <person name="Haridas S."/>
            <person name="Wolfe K.H."/>
            <person name="Lopes M.R."/>
            <person name="Hittinger C.T."/>
            <person name="Goker M."/>
            <person name="Salamov A."/>
            <person name="Wisecaver J."/>
            <person name="Long T.M."/>
            <person name="Aerts A.L."/>
            <person name="Barry K."/>
            <person name="Choi C."/>
            <person name="Clum A."/>
            <person name="Coughlan A.Y."/>
            <person name="Deshpande S."/>
            <person name="Douglass A.P."/>
            <person name="Hanson S.J."/>
            <person name="Klenk H.-P."/>
            <person name="Labutti K."/>
            <person name="Lapidus A."/>
            <person name="Lindquist E."/>
            <person name="Lipzen A."/>
            <person name="Meier-Kolthoff J.P."/>
            <person name="Ohm R.A."/>
            <person name="Otillar R.P."/>
            <person name="Pangilinan J."/>
            <person name="Peng Y."/>
            <person name="Rokas A."/>
            <person name="Rosa C.A."/>
            <person name="Scheuner C."/>
            <person name="Sibirny A.A."/>
            <person name="Slot J.C."/>
            <person name="Stielow J.B."/>
            <person name="Sun H."/>
            <person name="Kurtzman C.P."/>
            <person name="Blackwell M."/>
            <person name="Grigoriev I.V."/>
            <person name="Jeffries T.W."/>
        </authorList>
    </citation>
    <scope>NUCLEOTIDE SEQUENCE [LARGE SCALE GENOMIC DNA]</scope>
    <source>
        <strain evidence="7">NRRL Y-2460</strain>
    </source>
</reference>
<evidence type="ECO:0000313" key="6">
    <source>
        <dbReference type="EMBL" id="ODV95668.1"/>
    </source>
</evidence>
<keyword evidence="7" id="KW-1185">Reference proteome</keyword>
<dbReference type="GO" id="GO:0016020">
    <property type="term" value="C:membrane"/>
    <property type="evidence" value="ECO:0007669"/>
    <property type="project" value="UniProtKB-SubCell"/>
</dbReference>
<dbReference type="Pfam" id="PF08551">
    <property type="entry name" value="DUF1751"/>
    <property type="match status" value="1"/>
</dbReference>
<dbReference type="PANTHER" id="PTHR13377:SF3">
    <property type="entry name" value="TRANSMEMBRANE PROTEIN 115"/>
    <property type="match status" value="1"/>
</dbReference>
<dbReference type="STRING" id="669874.A0A1E4TVI6"/>
<keyword evidence="3 5" id="KW-1133">Transmembrane helix</keyword>
<feature type="transmembrane region" description="Helical" evidence="5">
    <location>
        <begin position="164"/>
        <end position="182"/>
    </location>
</feature>
<evidence type="ECO:0000313" key="7">
    <source>
        <dbReference type="Proteomes" id="UP000094236"/>
    </source>
</evidence>
<dbReference type="GO" id="GO:0006890">
    <property type="term" value="P:retrograde vesicle-mediated transport, Golgi to endoplasmic reticulum"/>
    <property type="evidence" value="ECO:0007669"/>
    <property type="project" value="InterPro"/>
</dbReference>
<keyword evidence="2 5" id="KW-0812">Transmembrane</keyword>
<feature type="transmembrane region" description="Helical" evidence="5">
    <location>
        <begin position="128"/>
        <end position="152"/>
    </location>
</feature>
<feature type="transmembrane region" description="Helical" evidence="5">
    <location>
        <begin position="202"/>
        <end position="220"/>
    </location>
</feature>
<accession>A0A1E4TVI6</accession>
<dbReference type="EMBL" id="KV454014">
    <property type="protein sequence ID" value="ODV95668.1"/>
    <property type="molecule type" value="Genomic_DNA"/>
</dbReference>
<proteinExistence type="predicted"/>
<organism evidence="6 7">
    <name type="scientific">Pachysolen tannophilus NRRL Y-2460</name>
    <dbReference type="NCBI Taxonomy" id="669874"/>
    <lineage>
        <taxon>Eukaryota</taxon>
        <taxon>Fungi</taxon>
        <taxon>Dikarya</taxon>
        <taxon>Ascomycota</taxon>
        <taxon>Saccharomycotina</taxon>
        <taxon>Pichiomycetes</taxon>
        <taxon>Pachysolenaceae</taxon>
        <taxon>Pachysolen</taxon>
    </lineage>
</organism>
<dbReference type="OrthoDB" id="73612at2759"/>
<dbReference type="InterPro" id="IPR013861">
    <property type="entry name" value="TMEM115/Pdh1/Rbl19"/>
</dbReference>
<evidence type="ECO:0000256" key="3">
    <source>
        <dbReference type="ARBA" id="ARBA00022989"/>
    </source>
</evidence>
<evidence type="ECO:0000256" key="5">
    <source>
        <dbReference type="SAM" id="Phobius"/>
    </source>
</evidence>
<dbReference type="Proteomes" id="UP000094236">
    <property type="component" value="Unassembled WGS sequence"/>
</dbReference>
<comment type="subcellular location">
    <subcellularLocation>
        <location evidence="1">Membrane</location>
        <topology evidence="1">Multi-pass membrane protein</topology>
    </subcellularLocation>
</comment>
<dbReference type="SMART" id="SM01160">
    <property type="entry name" value="DUF1751"/>
    <property type="match status" value="1"/>
</dbReference>
<dbReference type="GO" id="GO:0005794">
    <property type="term" value="C:Golgi apparatus"/>
    <property type="evidence" value="ECO:0007669"/>
    <property type="project" value="TreeGrafter"/>
</dbReference>
<evidence type="ECO:0000256" key="2">
    <source>
        <dbReference type="ARBA" id="ARBA00022692"/>
    </source>
</evidence>
<gene>
    <name evidence="6" type="ORF">PACTADRAFT_34223</name>
</gene>
<keyword evidence="4 5" id="KW-0472">Membrane</keyword>
<dbReference type="AlphaFoldDB" id="A0A1E4TVI6"/>
<sequence length="382" mass="42782">MPAILFFNRLSIRSNGIVKLYLATYIILSTALFIFKVKKVKGLLAENPEANVEEVVIPSMELIPTSVVYNPWVFLSATYTESNVFQYAAGLFILYYGVRYCEKSWNYNNNNNVNIEEKPSTLFGSETVVYLSITGILTNFTTVLNYIVIASFVQDKSVLLSRPIKHGILSILMSFIVVLKQFSPEHDLKFFKGKIQFRVKQLAFLILTLSALASIVFKSLTPFFPITNNFFIAWYYLRFIQSTNLNNEPILPTMTSSSNASGNANGGGSNPITTASERRIRGDASDTFAFIQFFPDFLKPYLRPVIDFLYKIFSTLGLVHNFNADEVETGNLRAIKRISVLGVGGGNSGNNSANSAAERRRQLALKVLEERVGGAKDIESER</sequence>